<keyword evidence="6 9" id="KW-0143">Chaperone</keyword>
<protein>
    <recommendedName>
        <fullName evidence="7">T-complex protein 1 subunit epsilon</fullName>
    </recommendedName>
    <alternativeName>
        <fullName evidence="8">CCT-epsilon</fullName>
    </alternativeName>
</protein>
<dbReference type="OrthoDB" id="10248520at2759"/>
<dbReference type="GO" id="GO:0005524">
    <property type="term" value="F:ATP binding"/>
    <property type="evidence" value="ECO:0007669"/>
    <property type="project" value="UniProtKB-KW"/>
</dbReference>
<gene>
    <name evidence="10" type="ORF">BV898_06427</name>
</gene>
<dbReference type="InterPro" id="IPR053374">
    <property type="entry name" value="TCP-1_chaperonin"/>
</dbReference>
<sequence length="541" mass="59320">MAAMGQLVFDEFGKPFIILRNQDKKRRIVGIEALKSHIMAAKNVYNTLRTSLGPKGLDKVLVGPDGDVTITNDGATIMQEMRPSHEIAKLMVELAKSQDDEIGDGTTSVVVLAGALLEQAESLLDKGIHPIRIADGYEMAAALAVKHLESIAESLTFSKDNVGALTDIASTTLGSKVVNRYRKELAKIAVEAVLSVADLEHRDVDFELIKIVTKVGAQLEDTMLIKGVLVDKDMSHPQMPKEIKDAHIAILTCPFEPPKPKTKHKLDVTTVEEYQKLREYEKQKFEQMVQQVKDAGANLVICQWGFDDEANHLLLQRELPAVRWVGGPEIELIAIATGGRIVPRFEELSKAKLGFAGSVKEISFGTARDRMLVIEGCPSSRAVTVFIRGGNKMIVDEAKRSIHDAICVVRNLVKDPRVVYGGGAADISCANVVAEAADKVPGLEQYSYRAFADALEVIPLALAENSGLNPIEAVSEVKARQIKEKNPRLGVDCMHKGTNDMKEQCVVEALIGKRQQILLATQLVRMILKIDDVRLPGEKED</sequence>
<dbReference type="FunFam" id="1.10.560.10:FF:000049">
    <property type="entry name" value="T-complex protein 1 subunitTheta, putative"/>
    <property type="match status" value="1"/>
</dbReference>
<evidence type="ECO:0000256" key="8">
    <source>
        <dbReference type="ARBA" id="ARBA00033325"/>
    </source>
</evidence>
<dbReference type="GO" id="GO:0051082">
    <property type="term" value="F:unfolded protein binding"/>
    <property type="evidence" value="ECO:0007669"/>
    <property type="project" value="InterPro"/>
</dbReference>
<keyword evidence="3" id="KW-0963">Cytoplasm</keyword>
<dbReference type="CDD" id="cd03339">
    <property type="entry name" value="TCP1_epsilon"/>
    <property type="match status" value="1"/>
</dbReference>
<evidence type="ECO:0000256" key="1">
    <source>
        <dbReference type="ARBA" id="ARBA00004496"/>
    </source>
</evidence>
<reference evidence="11" key="1">
    <citation type="submission" date="2017-01" db="EMBL/GenBank/DDBJ databases">
        <title>Comparative genomics of anhydrobiosis in the tardigrade Hypsibius dujardini.</title>
        <authorList>
            <person name="Yoshida Y."/>
            <person name="Koutsovoulos G."/>
            <person name="Laetsch D."/>
            <person name="Stevens L."/>
            <person name="Kumar S."/>
            <person name="Horikawa D."/>
            <person name="Ishino K."/>
            <person name="Komine S."/>
            <person name="Tomita M."/>
            <person name="Blaxter M."/>
            <person name="Arakawa K."/>
        </authorList>
    </citation>
    <scope>NUCLEOTIDE SEQUENCE [LARGE SCALE GENOMIC DNA]</scope>
    <source>
        <strain evidence="11">Z151</strain>
    </source>
</reference>
<dbReference type="InterPro" id="IPR017998">
    <property type="entry name" value="Chaperone_TCP-1"/>
</dbReference>
<dbReference type="PRINTS" id="PR00304">
    <property type="entry name" value="TCOMPLEXTCP1"/>
</dbReference>
<evidence type="ECO:0000256" key="4">
    <source>
        <dbReference type="ARBA" id="ARBA00022741"/>
    </source>
</evidence>
<evidence type="ECO:0000256" key="7">
    <source>
        <dbReference type="ARBA" id="ARBA00024086"/>
    </source>
</evidence>
<dbReference type="PROSITE" id="PS00995">
    <property type="entry name" value="TCP1_3"/>
    <property type="match status" value="1"/>
</dbReference>
<dbReference type="AlphaFoldDB" id="A0A1W0WWT8"/>
<comment type="caution">
    <text evidence="10">The sequence shown here is derived from an EMBL/GenBank/DDBJ whole genome shotgun (WGS) entry which is preliminary data.</text>
</comment>
<name>A0A1W0WWT8_HYPEX</name>
<proteinExistence type="inferred from homology"/>
<dbReference type="GO" id="GO:0140662">
    <property type="term" value="F:ATP-dependent protein folding chaperone"/>
    <property type="evidence" value="ECO:0007669"/>
    <property type="project" value="InterPro"/>
</dbReference>
<evidence type="ECO:0000256" key="6">
    <source>
        <dbReference type="ARBA" id="ARBA00023186"/>
    </source>
</evidence>
<dbReference type="SUPFAM" id="SSF52029">
    <property type="entry name" value="GroEL apical domain-like"/>
    <property type="match status" value="1"/>
</dbReference>
<dbReference type="PANTHER" id="PTHR11353">
    <property type="entry name" value="CHAPERONIN"/>
    <property type="match status" value="1"/>
</dbReference>
<dbReference type="FunFam" id="1.10.560.10:FF:000053">
    <property type="entry name" value="T-complex protein 1 subunit delta"/>
    <property type="match status" value="1"/>
</dbReference>
<dbReference type="FunFam" id="3.50.7.10:FF:000003">
    <property type="entry name" value="T-complex protein 1 subunit epsilon"/>
    <property type="match status" value="1"/>
</dbReference>
<dbReference type="NCBIfam" id="TIGR02343">
    <property type="entry name" value="chap_CCT_epsi"/>
    <property type="match status" value="1"/>
</dbReference>
<comment type="similarity">
    <text evidence="2 9">Belongs to the TCP-1 chaperonin family.</text>
</comment>
<dbReference type="InterPro" id="IPR054827">
    <property type="entry name" value="thermosome_alpha"/>
</dbReference>
<evidence type="ECO:0000256" key="3">
    <source>
        <dbReference type="ARBA" id="ARBA00022490"/>
    </source>
</evidence>
<dbReference type="GO" id="GO:0005832">
    <property type="term" value="C:chaperonin-containing T-complex"/>
    <property type="evidence" value="ECO:0007669"/>
    <property type="project" value="UniProtKB-ARBA"/>
</dbReference>
<keyword evidence="11" id="KW-1185">Reference proteome</keyword>
<evidence type="ECO:0000256" key="5">
    <source>
        <dbReference type="ARBA" id="ARBA00022840"/>
    </source>
</evidence>
<dbReference type="Proteomes" id="UP000192578">
    <property type="component" value="Unassembled WGS sequence"/>
</dbReference>
<dbReference type="EMBL" id="MTYJ01000037">
    <property type="protein sequence ID" value="OQV19655.1"/>
    <property type="molecule type" value="Genomic_DNA"/>
</dbReference>
<dbReference type="Pfam" id="PF00118">
    <property type="entry name" value="Cpn60_TCP1"/>
    <property type="match status" value="1"/>
</dbReference>
<keyword evidence="5 9" id="KW-0067">ATP-binding</keyword>
<dbReference type="InterPro" id="IPR012718">
    <property type="entry name" value="Chap_CCT_epsi"/>
</dbReference>
<dbReference type="InterPro" id="IPR002423">
    <property type="entry name" value="Cpn60/GroEL/TCP-1"/>
</dbReference>
<dbReference type="InterPro" id="IPR002194">
    <property type="entry name" value="Chaperonin_TCP-1_CS"/>
</dbReference>
<organism evidence="10 11">
    <name type="scientific">Hypsibius exemplaris</name>
    <name type="common">Freshwater tardigrade</name>
    <dbReference type="NCBI Taxonomy" id="2072580"/>
    <lineage>
        <taxon>Eukaryota</taxon>
        <taxon>Metazoa</taxon>
        <taxon>Ecdysozoa</taxon>
        <taxon>Tardigrada</taxon>
        <taxon>Eutardigrada</taxon>
        <taxon>Parachela</taxon>
        <taxon>Hypsibioidea</taxon>
        <taxon>Hypsibiidae</taxon>
        <taxon>Hypsibius</taxon>
    </lineage>
</organism>
<dbReference type="InterPro" id="IPR027409">
    <property type="entry name" value="GroEL-like_apical_dom_sf"/>
</dbReference>
<accession>A0A1W0WWT8</accession>
<dbReference type="PROSITE" id="PS00750">
    <property type="entry name" value="TCP1_1"/>
    <property type="match status" value="1"/>
</dbReference>
<comment type="subcellular location">
    <subcellularLocation>
        <location evidence="1">Cytoplasm</location>
    </subcellularLocation>
</comment>
<dbReference type="InterPro" id="IPR027410">
    <property type="entry name" value="TCP-1-like_intermed_sf"/>
</dbReference>
<dbReference type="GO" id="GO:0016887">
    <property type="term" value="F:ATP hydrolysis activity"/>
    <property type="evidence" value="ECO:0007669"/>
    <property type="project" value="InterPro"/>
</dbReference>
<dbReference type="Gene3D" id="3.50.7.10">
    <property type="entry name" value="GroEL"/>
    <property type="match status" value="1"/>
</dbReference>
<dbReference type="NCBIfam" id="NF041082">
    <property type="entry name" value="thermosome_alpha"/>
    <property type="match status" value="1"/>
</dbReference>
<evidence type="ECO:0000256" key="9">
    <source>
        <dbReference type="RuleBase" id="RU004187"/>
    </source>
</evidence>
<dbReference type="SUPFAM" id="SSF54849">
    <property type="entry name" value="GroEL-intermediate domain like"/>
    <property type="match status" value="1"/>
</dbReference>
<keyword evidence="4 9" id="KW-0547">Nucleotide-binding</keyword>
<dbReference type="Gene3D" id="3.30.260.10">
    <property type="entry name" value="TCP-1-like chaperonin intermediate domain"/>
    <property type="match status" value="1"/>
</dbReference>
<dbReference type="NCBIfam" id="NF041083">
    <property type="entry name" value="thermosome_beta"/>
    <property type="match status" value="1"/>
</dbReference>
<evidence type="ECO:0000313" key="10">
    <source>
        <dbReference type="EMBL" id="OQV19655.1"/>
    </source>
</evidence>
<dbReference type="SUPFAM" id="SSF48592">
    <property type="entry name" value="GroEL equatorial domain-like"/>
    <property type="match status" value="1"/>
</dbReference>
<evidence type="ECO:0000256" key="2">
    <source>
        <dbReference type="ARBA" id="ARBA00008020"/>
    </source>
</evidence>
<evidence type="ECO:0000313" key="11">
    <source>
        <dbReference type="Proteomes" id="UP000192578"/>
    </source>
</evidence>
<dbReference type="InterPro" id="IPR027413">
    <property type="entry name" value="GROEL-like_equatorial_sf"/>
</dbReference>
<dbReference type="Gene3D" id="1.10.560.10">
    <property type="entry name" value="GroEL-like equatorial domain"/>
    <property type="match status" value="1"/>
</dbReference>